<organism evidence="3 4">
    <name type="scientific">Puccinia sorghi</name>
    <dbReference type="NCBI Taxonomy" id="27349"/>
    <lineage>
        <taxon>Eukaryota</taxon>
        <taxon>Fungi</taxon>
        <taxon>Dikarya</taxon>
        <taxon>Basidiomycota</taxon>
        <taxon>Pucciniomycotina</taxon>
        <taxon>Pucciniomycetes</taxon>
        <taxon>Pucciniales</taxon>
        <taxon>Pucciniaceae</taxon>
        <taxon>Puccinia</taxon>
    </lineage>
</organism>
<keyword evidence="1" id="KW-1133">Transmembrane helix</keyword>
<comment type="caution">
    <text evidence="3">The sequence shown here is derived from an EMBL/GenBank/DDBJ whole genome shotgun (WGS) entry which is preliminary data.</text>
</comment>
<name>A0A0L6UMB5_9BASI</name>
<feature type="signal peptide" evidence="2">
    <location>
        <begin position="1"/>
        <end position="17"/>
    </location>
</feature>
<protein>
    <submittedName>
        <fullName evidence="3">Putative signal peptide protein</fullName>
    </submittedName>
</protein>
<evidence type="ECO:0000256" key="2">
    <source>
        <dbReference type="SAM" id="SignalP"/>
    </source>
</evidence>
<feature type="chain" id="PRO_5005567932" evidence="2">
    <location>
        <begin position="18"/>
        <end position="363"/>
    </location>
</feature>
<sequence length="363" mass="41919">MIIQCHTSILIIFSSCSLHIFSNQCSSNCWVGCYGASIICTRYLPPINANNLHLSLSDTCIFQVLQSALAREGLLIMVIIFFNILIYVHQNNTGHPPNSFMISEFMKACATKFSIFPKSNMKPPFKWKTIYLKLFKIFKMMWRYNGIKFFKTEDYNRNGIINFLNEIWNWVLFIIIWRAFKITHNIIVRLLYTELGNILASGIMLFQSYLWHEIFHKSVAKITTDFKTKKCQYFLPNTGFITHPNNSPQLNHAYKKTKLIFLEENQTDSATPFHDSSHQPLDLSEIHPSFKIFCLLQVKVFIFITTPTHLTNRDSKSNNVAFDQLPPSLNSWQLQTTSGCLQAACLPSPLPWFPSINTGSQEC</sequence>
<feature type="transmembrane region" description="Helical" evidence="1">
    <location>
        <begin position="160"/>
        <end position="180"/>
    </location>
</feature>
<gene>
    <name evidence="3" type="ORF">VP01_4853g1</name>
</gene>
<evidence type="ECO:0000313" key="3">
    <source>
        <dbReference type="EMBL" id="KNZ49683.1"/>
    </source>
</evidence>
<evidence type="ECO:0000256" key="1">
    <source>
        <dbReference type="SAM" id="Phobius"/>
    </source>
</evidence>
<keyword evidence="2" id="KW-0732">Signal</keyword>
<dbReference type="Proteomes" id="UP000037035">
    <property type="component" value="Unassembled WGS sequence"/>
</dbReference>
<feature type="transmembrane region" description="Helical" evidence="1">
    <location>
        <begin position="73"/>
        <end position="90"/>
    </location>
</feature>
<keyword evidence="1" id="KW-0472">Membrane</keyword>
<dbReference type="EMBL" id="LAVV01010002">
    <property type="protein sequence ID" value="KNZ49683.1"/>
    <property type="molecule type" value="Genomic_DNA"/>
</dbReference>
<dbReference type="AlphaFoldDB" id="A0A0L6UMB5"/>
<keyword evidence="4" id="KW-1185">Reference proteome</keyword>
<evidence type="ECO:0000313" key="4">
    <source>
        <dbReference type="Proteomes" id="UP000037035"/>
    </source>
</evidence>
<reference evidence="3 4" key="1">
    <citation type="submission" date="2015-08" db="EMBL/GenBank/DDBJ databases">
        <title>Next Generation Sequencing and Analysis of the Genome of Puccinia sorghi L Schw, the Causal Agent of Maize Common Rust.</title>
        <authorList>
            <person name="Rochi L."/>
            <person name="Burguener G."/>
            <person name="Darino M."/>
            <person name="Turjanski A."/>
            <person name="Kreff E."/>
            <person name="Dieguez M.J."/>
            <person name="Sacco F."/>
        </authorList>
    </citation>
    <scope>NUCLEOTIDE SEQUENCE [LARGE SCALE GENOMIC DNA]</scope>
    <source>
        <strain evidence="3 4">RO10H11247</strain>
    </source>
</reference>
<dbReference type="VEuPathDB" id="FungiDB:VP01_4853g1"/>
<proteinExistence type="predicted"/>
<feature type="transmembrane region" description="Helical" evidence="1">
    <location>
        <begin position="192"/>
        <end position="211"/>
    </location>
</feature>
<keyword evidence="1" id="KW-0812">Transmembrane</keyword>
<accession>A0A0L6UMB5</accession>